<gene>
    <name evidence="2" type="ORF">SEVIR_1G095600v2</name>
</gene>
<name>A0A4U6W6R9_SETVI</name>
<protein>
    <submittedName>
        <fullName evidence="2">Uncharacterized protein</fullName>
    </submittedName>
</protein>
<dbReference type="EMBL" id="CM016552">
    <property type="protein sequence ID" value="TKW38151.1"/>
    <property type="molecule type" value="Genomic_DNA"/>
</dbReference>
<evidence type="ECO:0000313" key="2">
    <source>
        <dbReference type="EMBL" id="TKW38151.1"/>
    </source>
</evidence>
<keyword evidence="3" id="KW-1185">Reference proteome</keyword>
<feature type="region of interest" description="Disordered" evidence="1">
    <location>
        <begin position="80"/>
        <end position="158"/>
    </location>
</feature>
<evidence type="ECO:0000256" key="1">
    <source>
        <dbReference type="SAM" id="MobiDB-lite"/>
    </source>
</evidence>
<evidence type="ECO:0000313" key="3">
    <source>
        <dbReference type="Proteomes" id="UP000298652"/>
    </source>
</evidence>
<reference evidence="2" key="1">
    <citation type="submission" date="2019-03" db="EMBL/GenBank/DDBJ databases">
        <title>WGS assembly of Setaria viridis.</title>
        <authorList>
            <person name="Huang P."/>
            <person name="Jenkins J."/>
            <person name="Grimwood J."/>
            <person name="Barry K."/>
            <person name="Healey A."/>
            <person name="Mamidi S."/>
            <person name="Sreedasyam A."/>
            <person name="Shu S."/>
            <person name="Feldman M."/>
            <person name="Wu J."/>
            <person name="Yu Y."/>
            <person name="Chen C."/>
            <person name="Johnson J."/>
            <person name="Rokhsar D."/>
            <person name="Baxter I."/>
            <person name="Schmutz J."/>
            <person name="Brutnell T."/>
            <person name="Kellogg E."/>
        </authorList>
    </citation>
    <scope>NUCLEOTIDE SEQUENCE [LARGE SCALE GENOMIC DNA]</scope>
</reference>
<dbReference type="AlphaFoldDB" id="A0A4U6W6R9"/>
<feature type="compositionally biased region" description="Basic and acidic residues" evidence="1">
    <location>
        <begin position="82"/>
        <end position="94"/>
    </location>
</feature>
<dbReference type="Gramene" id="TKW38151">
    <property type="protein sequence ID" value="TKW38151"/>
    <property type="gene ID" value="SEVIR_1G095600v2"/>
</dbReference>
<accession>A0A4U6W6R9</accession>
<organism evidence="2 3">
    <name type="scientific">Setaria viridis</name>
    <name type="common">Green bristlegrass</name>
    <name type="synonym">Setaria italica subsp. viridis</name>
    <dbReference type="NCBI Taxonomy" id="4556"/>
    <lineage>
        <taxon>Eukaryota</taxon>
        <taxon>Viridiplantae</taxon>
        <taxon>Streptophyta</taxon>
        <taxon>Embryophyta</taxon>
        <taxon>Tracheophyta</taxon>
        <taxon>Spermatophyta</taxon>
        <taxon>Magnoliopsida</taxon>
        <taxon>Liliopsida</taxon>
        <taxon>Poales</taxon>
        <taxon>Poaceae</taxon>
        <taxon>PACMAD clade</taxon>
        <taxon>Panicoideae</taxon>
        <taxon>Panicodae</taxon>
        <taxon>Paniceae</taxon>
        <taxon>Cenchrinae</taxon>
        <taxon>Setaria</taxon>
    </lineage>
</organism>
<sequence>MPVVEIWRRRASPCGRFDGRDRVNDARIEGAQVKRHAAAGARASAEQQIVGRLLTGRRKRSCRCRGRGWRRRNRRVAKTRRHDCVRSDGKDGRHWALRPGSSGVMMGAGGEAPQKVLPPWPLASPTAGTSSPWPPPDLPPRSERTQPRQGKIAPPPPS</sequence>
<proteinExistence type="predicted"/>
<dbReference type="Proteomes" id="UP000298652">
    <property type="component" value="Chromosome 1"/>
</dbReference>